<feature type="site" description="Important for catalytic activity" evidence="7">
    <location>
        <position position="170"/>
    </location>
</feature>
<dbReference type="Proteomes" id="UP000178444">
    <property type="component" value="Unassembled WGS sequence"/>
</dbReference>
<dbReference type="AlphaFoldDB" id="A0A1F8GQM9"/>
<dbReference type="EC" id="4.2.2.29" evidence="7"/>
<evidence type="ECO:0000256" key="3">
    <source>
        <dbReference type="ARBA" id="ARBA00022989"/>
    </source>
</evidence>
<comment type="function">
    <text evidence="7">Functions as a peptidoglycan terminase that cleaves nascent peptidoglycan strands endolytically to terminate their elongation.</text>
</comment>
<evidence type="ECO:0000256" key="2">
    <source>
        <dbReference type="ARBA" id="ARBA00022692"/>
    </source>
</evidence>
<organism evidence="8 9">
    <name type="scientific">Candidatus Yanofskybacteria bacterium RIFCSPLOWO2_01_FULL_49_17</name>
    <dbReference type="NCBI Taxonomy" id="1802700"/>
    <lineage>
        <taxon>Bacteria</taxon>
        <taxon>Candidatus Yanofskyibacteriota</taxon>
    </lineage>
</organism>
<comment type="similarity">
    <text evidence="7">Belongs to the transglycosylase MltG family.</text>
</comment>
<dbReference type="PANTHER" id="PTHR30518">
    <property type="entry name" value="ENDOLYTIC MUREIN TRANSGLYCOSYLASE"/>
    <property type="match status" value="1"/>
</dbReference>
<dbReference type="GO" id="GO:0071555">
    <property type="term" value="P:cell wall organization"/>
    <property type="evidence" value="ECO:0007669"/>
    <property type="project" value="UniProtKB-KW"/>
</dbReference>
<evidence type="ECO:0000313" key="9">
    <source>
        <dbReference type="Proteomes" id="UP000178444"/>
    </source>
</evidence>
<comment type="caution">
    <text evidence="8">The sequence shown here is derived from an EMBL/GenBank/DDBJ whole genome shotgun (WGS) entry which is preliminary data.</text>
</comment>
<sequence length="303" mass="33547">MSRAEPTEMAIEKGASARQVGQTLKDAGLIRSVNMFIFYTSLRGWSDKLEAGYYLIPSNVSMEEIAYLIATGIAHNDVVVLIPEGFNVWQIDERLADAGLAERGQFSKVYYMREGYFFPDTYRFRKGGTIMEIAKKMEDNFNVRNVVHLGPLSIEARDRIVTIASIIEKESLRGSAMNLVAGVIENRVRRGMKLQIDATVSYGSCLRKFLAMIGPPAAGPAKNCFVNLEPVGKEIKIDGPYNSYTQFGFPPGPISNPGAAALNAVLNPKGDYLYYLSTRDGSRMIFSKTGAEHEANRKKHLGL</sequence>
<keyword evidence="3 7" id="KW-1133">Transmembrane helix</keyword>
<evidence type="ECO:0000256" key="4">
    <source>
        <dbReference type="ARBA" id="ARBA00023136"/>
    </source>
</evidence>
<keyword evidence="2 7" id="KW-0812">Transmembrane</keyword>
<keyword evidence="5 7" id="KW-0456">Lyase</keyword>
<dbReference type="NCBIfam" id="TIGR00247">
    <property type="entry name" value="endolytic transglycosylase MltG"/>
    <property type="match status" value="1"/>
</dbReference>
<keyword evidence="6 7" id="KW-0961">Cell wall biogenesis/degradation</keyword>
<dbReference type="EMBL" id="MGKO01000007">
    <property type="protein sequence ID" value="OGN27725.1"/>
    <property type="molecule type" value="Genomic_DNA"/>
</dbReference>
<name>A0A1F8GQM9_9BACT</name>
<dbReference type="Pfam" id="PF02618">
    <property type="entry name" value="YceG"/>
    <property type="match status" value="1"/>
</dbReference>
<keyword evidence="1 7" id="KW-1003">Cell membrane</keyword>
<evidence type="ECO:0000313" key="8">
    <source>
        <dbReference type="EMBL" id="OGN27725.1"/>
    </source>
</evidence>
<dbReference type="HAMAP" id="MF_02065">
    <property type="entry name" value="MltG"/>
    <property type="match status" value="1"/>
</dbReference>
<proteinExistence type="inferred from homology"/>
<evidence type="ECO:0000256" key="1">
    <source>
        <dbReference type="ARBA" id="ARBA00022475"/>
    </source>
</evidence>
<evidence type="ECO:0000256" key="7">
    <source>
        <dbReference type="HAMAP-Rule" id="MF_02065"/>
    </source>
</evidence>
<evidence type="ECO:0000256" key="6">
    <source>
        <dbReference type="ARBA" id="ARBA00023316"/>
    </source>
</evidence>
<dbReference type="GO" id="GO:0008932">
    <property type="term" value="F:lytic endotransglycosylase activity"/>
    <property type="evidence" value="ECO:0007669"/>
    <property type="project" value="UniProtKB-UniRule"/>
</dbReference>
<keyword evidence="4 7" id="KW-0472">Membrane</keyword>
<comment type="catalytic activity">
    <reaction evidence="7">
        <text>a peptidoglycan chain = a peptidoglycan chain with N-acetyl-1,6-anhydromuramyl-[peptide] at the reducing end + a peptidoglycan chain with N-acetylglucosamine at the non-reducing end.</text>
        <dbReference type="EC" id="4.2.2.29"/>
    </reaction>
</comment>
<evidence type="ECO:0000256" key="5">
    <source>
        <dbReference type="ARBA" id="ARBA00023239"/>
    </source>
</evidence>
<reference evidence="8 9" key="1">
    <citation type="journal article" date="2016" name="Nat. Commun.">
        <title>Thousands of microbial genomes shed light on interconnected biogeochemical processes in an aquifer system.</title>
        <authorList>
            <person name="Anantharaman K."/>
            <person name="Brown C.T."/>
            <person name="Hug L.A."/>
            <person name="Sharon I."/>
            <person name="Castelle C.J."/>
            <person name="Probst A.J."/>
            <person name="Thomas B.C."/>
            <person name="Singh A."/>
            <person name="Wilkins M.J."/>
            <person name="Karaoz U."/>
            <person name="Brodie E.L."/>
            <person name="Williams K.H."/>
            <person name="Hubbard S.S."/>
            <person name="Banfield J.F."/>
        </authorList>
    </citation>
    <scope>NUCLEOTIDE SEQUENCE [LARGE SCALE GENOMIC DNA]</scope>
</reference>
<dbReference type="Gene3D" id="3.30.1490.480">
    <property type="entry name" value="Endolytic murein transglycosylase"/>
    <property type="match status" value="2"/>
</dbReference>
<accession>A0A1F8GQM9</accession>
<dbReference type="InterPro" id="IPR003770">
    <property type="entry name" value="MLTG-like"/>
</dbReference>
<dbReference type="GO" id="GO:0005886">
    <property type="term" value="C:plasma membrane"/>
    <property type="evidence" value="ECO:0007669"/>
    <property type="project" value="UniProtKB-UniRule"/>
</dbReference>
<gene>
    <name evidence="7" type="primary">mltG</name>
    <name evidence="8" type="ORF">A2941_02505</name>
</gene>
<protein>
    <recommendedName>
        <fullName evidence="7">Endolytic murein transglycosylase</fullName>
        <ecNumber evidence="7">4.2.2.29</ecNumber>
    </recommendedName>
    <alternativeName>
        <fullName evidence="7">Peptidoglycan lytic transglycosylase</fullName>
    </alternativeName>
    <alternativeName>
        <fullName evidence="7">Peptidoglycan polymerization terminase</fullName>
    </alternativeName>
</protein>
<dbReference type="PANTHER" id="PTHR30518:SF2">
    <property type="entry name" value="ENDOLYTIC MUREIN TRANSGLYCOSYLASE"/>
    <property type="match status" value="1"/>
</dbReference>
<dbReference type="GO" id="GO:0009252">
    <property type="term" value="P:peptidoglycan biosynthetic process"/>
    <property type="evidence" value="ECO:0007669"/>
    <property type="project" value="UniProtKB-UniRule"/>
</dbReference>